<accession>A0A9D5K067</accession>
<comment type="caution">
    <text evidence="1">The sequence shown here is derived from an EMBL/GenBank/DDBJ whole genome shotgun (WGS) entry which is preliminary data.</text>
</comment>
<dbReference type="Proteomes" id="UP000649604">
    <property type="component" value="Unassembled WGS sequence"/>
</dbReference>
<proteinExistence type="predicted"/>
<protein>
    <submittedName>
        <fullName evidence="1">Uncharacterized protein</fullName>
    </submittedName>
</protein>
<dbReference type="AlphaFoldDB" id="A0A9D5K067"/>
<organism evidence="1 2">
    <name type="scientific">candidate division KSB3 bacterium</name>
    <dbReference type="NCBI Taxonomy" id="2044937"/>
    <lineage>
        <taxon>Bacteria</taxon>
        <taxon>candidate division KSB3</taxon>
    </lineage>
</organism>
<gene>
    <name evidence="1" type="ORF">GF339_21550</name>
</gene>
<name>A0A9D5K067_9BACT</name>
<evidence type="ECO:0000313" key="2">
    <source>
        <dbReference type="Proteomes" id="UP000649604"/>
    </source>
</evidence>
<dbReference type="EMBL" id="WJJP01000702">
    <property type="protein sequence ID" value="MBD3327186.1"/>
    <property type="molecule type" value="Genomic_DNA"/>
</dbReference>
<evidence type="ECO:0000313" key="1">
    <source>
        <dbReference type="EMBL" id="MBD3327186.1"/>
    </source>
</evidence>
<sequence>MTHTYLFEEGVWQAHGIFLDEHGQQFPLEGQTTISHDDALWKNVGFMRVLSEPPMELQNTYEIQPVPSSGESTTWTSYNPGVGELVGQFVVIHDSILSLYSTPNREFTGMESLRQIHENAYQNRGVLMKGEQKISSWAVELVRERFA</sequence>
<reference evidence="1" key="1">
    <citation type="submission" date="2019-11" db="EMBL/GenBank/DDBJ databases">
        <title>Microbial mats filling the niche in hypersaline microbial mats.</title>
        <authorList>
            <person name="Wong H.L."/>
            <person name="Macleod F.I."/>
            <person name="White R.A. III"/>
            <person name="Burns B.P."/>
        </authorList>
    </citation>
    <scope>NUCLEOTIDE SEQUENCE</scope>
    <source>
        <strain evidence="1">Rbin_158</strain>
    </source>
</reference>